<comment type="similarity">
    <text evidence="1 8">Belongs to the cytidylate kinase family. Type 1 subfamily.</text>
</comment>
<dbReference type="InterPro" id="IPR027417">
    <property type="entry name" value="P-loop_NTPase"/>
</dbReference>
<dbReference type="GO" id="GO:0005524">
    <property type="term" value="F:ATP binding"/>
    <property type="evidence" value="ECO:0007669"/>
    <property type="project" value="UniProtKB-UniRule"/>
</dbReference>
<comment type="catalytic activity">
    <reaction evidence="7 8">
        <text>CMP + ATP = CDP + ADP</text>
        <dbReference type="Rhea" id="RHEA:11600"/>
        <dbReference type="ChEBI" id="CHEBI:30616"/>
        <dbReference type="ChEBI" id="CHEBI:58069"/>
        <dbReference type="ChEBI" id="CHEBI:60377"/>
        <dbReference type="ChEBI" id="CHEBI:456216"/>
        <dbReference type="EC" id="2.7.4.25"/>
    </reaction>
</comment>
<protein>
    <recommendedName>
        <fullName evidence="8">Cytidylate kinase</fullName>
        <shortName evidence="8">CK</shortName>
        <ecNumber evidence="8">2.7.4.25</ecNumber>
    </recommendedName>
    <alternativeName>
        <fullName evidence="8">Cytidine monophosphate kinase</fullName>
        <shortName evidence="8">CMP kinase</shortName>
    </alternativeName>
</protein>
<keyword evidence="4 8" id="KW-0418">Kinase</keyword>
<dbReference type="GO" id="GO:0015949">
    <property type="term" value="P:nucleobase-containing small molecule interconversion"/>
    <property type="evidence" value="ECO:0007669"/>
    <property type="project" value="TreeGrafter"/>
</dbReference>
<dbReference type="CDD" id="cd02020">
    <property type="entry name" value="CMPK"/>
    <property type="match status" value="1"/>
</dbReference>
<evidence type="ECO:0000256" key="5">
    <source>
        <dbReference type="ARBA" id="ARBA00022840"/>
    </source>
</evidence>
<dbReference type="InterPro" id="IPR011994">
    <property type="entry name" value="Cytidylate_kinase_dom"/>
</dbReference>
<dbReference type="SUPFAM" id="SSF52540">
    <property type="entry name" value="P-loop containing nucleoside triphosphate hydrolases"/>
    <property type="match status" value="1"/>
</dbReference>
<evidence type="ECO:0000256" key="2">
    <source>
        <dbReference type="ARBA" id="ARBA00022679"/>
    </source>
</evidence>
<feature type="binding site" evidence="8">
    <location>
        <begin position="13"/>
        <end position="21"/>
    </location>
    <ligand>
        <name>ATP</name>
        <dbReference type="ChEBI" id="CHEBI:30616"/>
    </ligand>
</feature>
<comment type="subcellular location">
    <subcellularLocation>
        <location evidence="8">Cytoplasm</location>
    </subcellularLocation>
</comment>
<dbReference type="Gene3D" id="3.40.50.300">
    <property type="entry name" value="P-loop containing nucleotide triphosphate hydrolases"/>
    <property type="match status" value="1"/>
</dbReference>
<dbReference type="RefSeq" id="WP_200323484.1">
    <property type="nucleotide sequence ID" value="NZ_JAENJH010000009.1"/>
</dbReference>
<proteinExistence type="inferred from homology"/>
<keyword evidence="11" id="KW-1185">Reference proteome</keyword>
<dbReference type="NCBIfam" id="TIGR00017">
    <property type="entry name" value="cmk"/>
    <property type="match status" value="1"/>
</dbReference>
<comment type="caution">
    <text evidence="10">The sequence shown here is derived from an EMBL/GenBank/DDBJ whole genome shotgun (WGS) entry which is preliminary data.</text>
</comment>
<reference evidence="10" key="1">
    <citation type="submission" date="2020-12" db="EMBL/GenBank/DDBJ databases">
        <title>Prauserella sp. ASG 168, a novel actinomycete isolated from cave rock.</title>
        <authorList>
            <person name="Suriyachadkun C."/>
        </authorList>
    </citation>
    <scope>NUCLEOTIDE SEQUENCE</scope>
    <source>
        <strain evidence="10">ASG 168</strain>
    </source>
</reference>
<dbReference type="GO" id="GO:0005829">
    <property type="term" value="C:cytosol"/>
    <property type="evidence" value="ECO:0007669"/>
    <property type="project" value="TreeGrafter"/>
</dbReference>
<evidence type="ECO:0000256" key="7">
    <source>
        <dbReference type="ARBA" id="ARBA00048478"/>
    </source>
</evidence>
<dbReference type="HAMAP" id="MF_00238">
    <property type="entry name" value="Cytidyl_kinase_type1"/>
    <property type="match status" value="1"/>
</dbReference>
<dbReference type="GO" id="GO:0036431">
    <property type="term" value="F:dCMP kinase activity"/>
    <property type="evidence" value="ECO:0007669"/>
    <property type="project" value="InterPro"/>
</dbReference>
<dbReference type="EC" id="2.7.4.25" evidence="8"/>
<keyword evidence="8" id="KW-0963">Cytoplasm</keyword>
<evidence type="ECO:0000259" key="9">
    <source>
        <dbReference type="Pfam" id="PF02224"/>
    </source>
</evidence>
<evidence type="ECO:0000256" key="8">
    <source>
        <dbReference type="HAMAP-Rule" id="MF_00238"/>
    </source>
</evidence>
<dbReference type="Pfam" id="PF02224">
    <property type="entry name" value="Cytidylate_kin"/>
    <property type="match status" value="1"/>
</dbReference>
<evidence type="ECO:0000313" key="11">
    <source>
        <dbReference type="Proteomes" id="UP000635245"/>
    </source>
</evidence>
<keyword evidence="3 8" id="KW-0547">Nucleotide-binding</keyword>
<dbReference type="Proteomes" id="UP000635245">
    <property type="component" value="Unassembled WGS sequence"/>
</dbReference>
<organism evidence="10 11">
    <name type="scientific">Prauserella cavernicola</name>
    <dbReference type="NCBI Taxonomy" id="2800127"/>
    <lineage>
        <taxon>Bacteria</taxon>
        <taxon>Bacillati</taxon>
        <taxon>Actinomycetota</taxon>
        <taxon>Actinomycetes</taxon>
        <taxon>Pseudonocardiales</taxon>
        <taxon>Pseudonocardiaceae</taxon>
        <taxon>Prauserella</taxon>
    </lineage>
</organism>
<dbReference type="InterPro" id="IPR003136">
    <property type="entry name" value="Cytidylate_kin"/>
</dbReference>
<dbReference type="GO" id="GO:0006220">
    <property type="term" value="P:pyrimidine nucleotide metabolic process"/>
    <property type="evidence" value="ECO:0007669"/>
    <property type="project" value="UniProtKB-UniRule"/>
</dbReference>
<accession>A0A934V8R1</accession>
<keyword evidence="5 8" id="KW-0067">ATP-binding</keyword>
<dbReference type="PANTHER" id="PTHR21299">
    <property type="entry name" value="CYTIDYLATE KINASE/PANTOATE-BETA-ALANINE LIGASE"/>
    <property type="match status" value="1"/>
</dbReference>
<sequence>MAGALRGVVALDGPSGTGKTTVARMLAAELGAGFLDTGAMYRVVALSALREGVDLADADAVAALARRVQVGIGTDPGQSRVLLDGDDVAEQIRTEPVNVAVSPVSAVPEVRRLLVAGQREIIASVLGSAGGIVVDGRDIGTVVAPDAPLKVFLTASAEVRAARRTAQDSAAGRQADTEAVLASVRRRDELDTTRATSPLRAADDAEVLDTSELTIDQVVAALSELAKRRGLLGGEFVEAGR</sequence>
<evidence type="ECO:0000256" key="1">
    <source>
        <dbReference type="ARBA" id="ARBA00009427"/>
    </source>
</evidence>
<dbReference type="AlphaFoldDB" id="A0A934V8R1"/>
<comment type="catalytic activity">
    <reaction evidence="6 8">
        <text>dCMP + ATP = dCDP + ADP</text>
        <dbReference type="Rhea" id="RHEA:25094"/>
        <dbReference type="ChEBI" id="CHEBI:30616"/>
        <dbReference type="ChEBI" id="CHEBI:57566"/>
        <dbReference type="ChEBI" id="CHEBI:58593"/>
        <dbReference type="ChEBI" id="CHEBI:456216"/>
        <dbReference type="EC" id="2.7.4.25"/>
    </reaction>
</comment>
<keyword evidence="2 8" id="KW-0808">Transferase</keyword>
<feature type="domain" description="Cytidylate kinase" evidence="9">
    <location>
        <begin position="9"/>
        <end position="227"/>
    </location>
</feature>
<evidence type="ECO:0000256" key="4">
    <source>
        <dbReference type="ARBA" id="ARBA00022777"/>
    </source>
</evidence>
<dbReference type="PANTHER" id="PTHR21299:SF2">
    <property type="entry name" value="CYTIDYLATE KINASE"/>
    <property type="match status" value="1"/>
</dbReference>
<dbReference type="EMBL" id="JAENJH010000009">
    <property type="protein sequence ID" value="MBK1788053.1"/>
    <property type="molecule type" value="Genomic_DNA"/>
</dbReference>
<gene>
    <name evidence="8" type="primary">cmk</name>
    <name evidence="10" type="ORF">JHE00_27295</name>
</gene>
<evidence type="ECO:0000256" key="6">
    <source>
        <dbReference type="ARBA" id="ARBA00047615"/>
    </source>
</evidence>
<name>A0A934V8R1_9PSEU</name>
<evidence type="ECO:0000313" key="10">
    <source>
        <dbReference type="EMBL" id="MBK1788053.1"/>
    </source>
</evidence>
<evidence type="ECO:0000256" key="3">
    <source>
        <dbReference type="ARBA" id="ARBA00022741"/>
    </source>
</evidence>